<dbReference type="PROSITE" id="PS51372">
    <property type="entry name" value="PRD_2"/>
    <property type="match status" value="1"/>
</dbReference>
<evidence type="ECO:0000259" key="7">
    <source>
        <dbReference type="PROSITE" id="PS51096"/>
    </source>
</evidence>
<dbReference type="InterPro" id="IPR011608">
    <property type="entry name" value="PRD"/>
</dbReference>
<keyword evidence="2" id="KW-0547">Nucleotide-binding</keyword>
<accession>A0A318FE24</accession>
<dbReference type="PANTHER" id="PTHR32071:SF90">
    <property type="entry name" value="TRANSCRIPTIONAL REGULATORY PROTEIN LEVR"/>
    <property type="match status" value="1"/>
</dbReference>
<dbReference type="PROSITE" id="PS50045">
    <property type="entry name" value="SIGMA54_INTERACT_4"/>
    <property type="match status" value="1"/>
</dbReference>
<organism evidence="9 10">
    <name type="scientific">Klebsiella oxytoca</name>
    <dbReference type="NCBI Taxonomy" id="571"/>
    <lineage>
        <taxon>Bacteria</taxon>
        <taxon>Pseudomonadati</taxon>
        <taxon>Pseudomonadota</taxon>
        <taxon>Gammaproteobacteria</taxon>
        <taxon>Enterobacterales</taxon>
        <taxon>Enterobacteriaceae</taxon>
        <taxon>Klebsiella/Raoultella group</taxon>
        <taxon>Klebsiella</taxon>
    </lineage>
</organism>
<proteinExistence type="predicted"/>
<evidence type="ECO:0000313" key="9">
    <source>
        <dbReference type="EMBL" id="PXW39570.1"/>
    </source>
</evidence>
<dbReference type="GO" id="GO:0008982">
    <property type="term" value="F:protein-N(PI)-phosphohistidine-sugar phosphotransferase activity"/>
    <property type="evidence" value="ECO:0007669"/>
    <property type="project" value="InterPro"/>
</dbReference>
<dbReference type="Gene3D" id="3.40.50.510">
    <property type="entry name" value="Phosphotransferase system, mannose-type IIA component"/>
    <property type="match status" value="1"/>
</dbReference>
<feature type="domain" description="Sigma-54 factor interaction" evidence="6">
    <location>
        <begin position="117"/>
        <end position="349"/>
    </location>
</feature>
<dbReference type="InterPro" id="IPR036662">
    <property type="entry name" value="PTS_EIIA_man-typ_sf"/>
</dbReference>
<dbReference type="Gene3D" id="1.10.1790.10">
    <property type="entry name" value="PRD domain"/>
    <property type="match status" value="1"/>
</dbReference>
<dbReference type="InterPro" id="IPR004701">
    <property type="entry name" value="PTS_EIIA_man-typ"/>
</dbReference>
<dbReference type="SUPFAM" id="SSF63520">
    <property type="entry name" value="PTS-regulatory domain, PRD"/>
    <property type="match status" value="2"/>
</dbReference>
<dbReference type="SMART" id="SM00382">
    <property type="entry name" value="AAA"/>
    <property type="match status" value="1"/>
</dbReference>
<dbReference type="Pfam" id="PF03610">
    <property type="entry name" value="EIIA-man"/>
    <property type="match status" value="1"/>
</dbReference>
<evidence type="ECO:0000256" key="5">
    <source>
        <dbReference type="ARBA" id="ARBA00023125"/>
    </source>
</evidence>
<evidence type="ECO:0000256" key="3">
    <source>
        <dbReference type="ARBA" id="ARBA00022777"/>
    </source>
</evidence>
<gene>
    <name evidence="9" type="ORF">DET57_11955</name>
</gene>
<evidence type="ECO:0000259" key="6">
    <source>
        <dbReference type="PROSITE" id="PS50045"/>
    </source>
</evidence>
<dbReference type="SUPFAM" id="SSF52540">
    <property type="entry name" value="P-loop containing nucleoside triphosphate hydrolases"/>
    <property type="match status" value="1"/>
</dbReference>
<dbReference type="InterPro" id="IPR033887">
    <property type="entry name" value="PTS_IIA_man"/>
</dbReference>
<keyword evidence="4" id="KW-0067">ATP-binding</keyword>
<dbReference type="InterPro" id="IPR036390">
    <property type="entry name" value="WH_DNA-bd_sf"/>
</dbReference>
<feature type="domain" description="PRD" evidence="8">
    <location>
        <begin position="474"/>
        <end position="579"/>
    </location>
</feature>
<feature type="domain" description="PTS EIIA type-4" evidence="7">
    <location>
        <begin position="580"/>
        <end position="727"/>
    </location>
</feature>
<dbReference type="Proteomes" id="UP000247485">
    <property type="component" value="Unassembled WGS sequence"/>
</dbReference>
<evidence type="ECO:0000256" key="1">
    <source>
        <dbReference type="ARBA" id="ARBA00022679"/>
    </source>
</evidence>
<protein>
    <submittedName>
        <fullName evidence="9">Transcriptional regulatory protein LevR</fullName>
    </submittedName>
</protein>
<dbReference type="PROSITE" id="PS51096">
    <property type="entry name" value="PTS_EIIA_TYPE_4"/>
    <property type="match status" value="1"/>
</dbReference>
<reference evidence="9 10" key="1">
    <citation type="submission" date="2018-05" db="EMBL/GenBank/DDBJ databases">
        <title>Freshwater and sediment microbial communities from various areas in North America, analyzing microbe dynamics in response to fracking.</title>
        <authorList>
            <person name="Lamendella R."/>
        </authorList>
    </citation>
    <scope>NUCLEOTIDE SEQUENCE [LARGE SCALE GENOMIC DNA]</scope>
    <source>
        <strain evidence="9 10">67</strain>
    </source>
</reference>
<dbReference type="CDD" id="cd00009">
    <property type="entry name" value="AAA"/>
    <property type="match status" value="1"/>
</dbReference>
<dbReference type="GO" id="GO:0003677">
    <property type="term" value="F:DNA binding"/>
    <property type="evidence" value="ECO:0007669"/>
    <property type="project" value="UniProtKB-KW"/>
</dbReference>
<dbReference type="EMBL" id="QJJG01000019">
    <property type="protein sequence ID" value="PXW39570.1"/>
    <property type="molecule type" value="Genomic_DNA"/>
</dbReference>
<dbReference type="InterPro" id="IPR027417">
    <property type="entry name" value="P-loop_NTPase"/>
</dbReference>
<dbReference type="SUPFAM" id="SSF52794">
    <property type="entry name" value="PTS system IIB component-like"/>
    <property type="match status" value="1"/>
</dbReference>
<dbReference type="InterPro" id="IPR036095">
    <property type="entry name" value="PTS_EIIB-like_sf"/>
</dbReference>
<keyword evidence="5" id="KW-0238">DNA-binding</keyword>
<keyword evidence="1" id="KW-0808">Transferase</keyword>
<dbReference type="Gene3D" id="3.40.50.2300">
    <property type="match status" value="1"/>
</dbReference>
<dbReference type="AlphaFoldDB" id="A0A318FE24"/>
<dbReference type="RefSeq" id="WP_110276333.1">
    <property type="nucleotide sequence ID" value="NZ_QJJG01000019.1"/>
</dbReference>
<comment type="caution">
    <text evidence="9">The sequence shown here is derived from an EMBL/GenBank/DDBJ whole genome shotgun (WGS) entry which is preliminary data.</text>
</comment>
<dbReference type="InterPro" id="IPR003593">
    <property type="entry name" value="AAA+_ATPase"/>
</dbReference>
<dbReference type="Pfam" id="PF00158">
    <property type="entry name" value="Sigma54_activat"/>
    <property type="match status" value="1"/>
</dbReference>
<dbReference type="CDD" id="cd00006">
    <property type="entry name" value="PTS_IIA_man"/>
    <property type="match status" value="1"/>
</dbReference>
<dbReference type="GO" id="GO:0009401">
    <property type="term" value="P:phosphoenolpyruvate-dependent sugar phosphotransferase system"/>
    <property type="evidence" value="ECO:0007669"/>
    <property type="project" value="InterPro"/>
</dbReference>
<evidence type="ECO:0000313" key="10">
    <source>
        <dbReference type="Proteomes" id="UP000247485"/>
    </source>
</evidence>
<dbReference type="GO" id="GO:0006355">
    <property type="term" value="P:regulation of DNA-templated transcription"/>
    <property type="evidence" value="ECO:0007669"/>
    <property type="project" value="InterPro"/>
</dbReference>
<dbReference type="InterPro" id="IPR002078">
    <property type="entry name" value="Sigma_54_int"/>
</dbReference>
<evidence type="ECO:0000259" key="8">
    <source>
        <dbReference type="PROSITE" id="PS51372"/>
    </source>
</evidence>
<keyword evidence="3" id="KW-0418">Kinase</keyword>
<dbReference type="SUPFAM" id="SSF46785">
    <property type="entry name" value="Winged helix' DNA-binding domain"/>
    <property type="match status" value="1"/>
</dbReference>
<dbReference type="PANTHER" id="PTHR32071">
    <property type="entry name" value="TRANSCRIPTIONAL REGULATORY PROTEIN"/>
    <property type="match status" value="1"/>
</dbReference>
<dbReference type="GO" id="GO:0016020">
    <property type="term" value="C:membrane"/>
    <property type="evidence" value="ECO:0007669"/>
    <property type="project" value="InterPro"/>
</dbReference>
<name>A0A318FE24_KLEOX</name>
<dbReference type="SUPFAM" id="SSF53062">
    <property type="entry name" value="PTS system fructose IIA component-like"/>
    <property type="match status" value="1"/>
</dbReference>
<dbReference type="InterPro" id="IPR036634">
    <property type="entry name" value="PRD_sf"/>
</dbReference>
<dbReference type="GO" id="GO:0016301">
    <property type="term" value="F:kinase activity"/>
    <property type="evidence" value="ECO:0007669"/>
    <property type="project" value="UniProtKB-KW"/>
</dbReference>
<dbReference type="Pfam" id="PF00874">
    <property type="entry name" value="PRD"/>
    <property type="match status" value="1"/>
</dbReference>
<dbReference type="GO" id="GO:0005524">
    <property type="term" value="F:ATP binding"/>
    <property type="evidence" value="ECO:0007669"/>
    <property type="project" value="UniProtKB-KW"/>
</dbReference>
<dbReference type="Gene3D" id="3.40.50.300">
    <property type="entry name" value="P-loop containing nucleotide triphosphate hydrolases"/>
    <property type="match status" value="1"/>
</dbReference>
<evidence type="ECO:0000256" key="2">
    <source>
        <dbReference type="ARBA" id="ARBA00022741"/>
    </source>
</evidence>
<evidence type="ECO:0000256" key="4">
    <source>
        <dbReference type="ARBA" id="ARBA00022840"/>
    </source>
</evidence>
<sequence length="952" mass="107263">MKRINKIHQLLISLSEGLDKKKILETQGITTEELSEALGYLRSNVSFDLNKLAEDGLVVKIKKRPVRFIDKQKVENLFGVSIEGTAIYHDINEMLKKHDIIPPPGKSVSENDVFSEMIGCGQSLKTPVEQAKAAVMYPPYGLPTLIIGATGVGKSLFARLMYDFARDEDLINGDFILFNCADYYNNPQLLISHLFGHIKGAFTGATSDKEGLIEKANGGVLFLDEIHRLPPEGQEMVFYTLDSGNFSRLGETERTRTSRFRFICATTEDPESALLKTFVRRLPAIITLPALHARSAQEKFELSCALLKQEALRVNKPITIDSASLKSIIGNTRTGNVGQMKSNIQLICANVFMRAINEERLHINFEDLPFHLKKGIYELNRTSDETRELTRLINDQIDIEIKSIDTPPQYINDEYELKFNLYRIIEEKNEALTHLGVSKEDAFKYITIDIEQSLSLITKKFNNSESSREKLLRLVSPDLLHSAENVRQMVSARLNQFFDDRFLVAFSLHLSAYMESRQKKDYRPLTFQNTYDQIPINIQNCAREVVEYIEFEYHITVHKNEVCYIALLINALRSDSFSEHVSVLVIMHGSTTATSMVNVVKELLDEKEVYAVDMPLDMSPDVALELVKNKIQKISNNKGVLLLVDMGSLVNFGDMITHDTGIKIRTIPMVSTPLLIEAVRKATLNGSELNDVYTSLQNFRGYDITHTIPASVTLTAPFSSEKARAIVAICSSGVGTAVKLKKLVEDILEESDDSDIQVITLSLANANLRKTDILKKYNVIFTIGIKDPEYNAPFVSLEQIFTAEGESTIKSLMNTGELIHHIQRQPTMIRNVLHESLREVMTFLNPHKVVDIIIDFIQCIEKIECKNFSTALKISLGLHVANALERVILNTQLTSTVPASLQERLAEYKTASSLFEQKIGLRLNDTELAFVIEMIDELHSSKNNSSSEDPDL</sequence>